<protein>
    <submittedName>
        <fullName evidence="3">Cysteine desulfurase</fullName>
    </submittedName>
</protein>
<dbReference type="PANTHER" id="PTHR43586">
    <property type="entry name" value="CYSTEINE DESULFURASE"/>
    <property type="match status" value="1"/>
</dbReference>
<dbReference type="InterPro" id="IPR015422">
    <property type="entry name" value="PyrdxlP-dep_Trfase_small"/>
</dbReference>
<gene>
    <name evidence="3" type="ORF">KLA_05346</name>
</gene>
<dbReference type="InterPro" id="IPR015421">
    <property type="entry name" value="PyrdxlP-dep_Trfase_major"/>
</dbReference>
<dbReference type="InterPro" id="IPR000192">
    <property type="entry name" value="Aminotrans_V_dom"/>
</dbReference>
<evidence type="ECO:0000313" key="4">
    <source>
        <dbReference type="Proteomes" id="UP000019275"/>
    </source>
</evidence>
<evidence type="ECO:0000259" key="2">
    <source>
        <dbReference type="Pfam" id="PF00266"/>
    </source>
</evidence>
<keyword evidence="4" id="KW-1185">Reference proteome</keyword>
<proteinExistence type="predicted"/>
<accession>A0ABN0RRD3</accession>
<dbReference type="InterPro" id="IPR015424">
    <property type="entry name" value="PyrdxlP-dep_Trfase"/>
</dbReference>
<keyword evidence="1" id="KW-0663">Pyridoxal phosphate</keyword>
<dbReference type="Proteomes" id="UP000019275">
    <property type="component" value="Unassembled WGS sequence"/>
</dbReference>
<dbReference type="Gene3D" id="3.90.1150.10">
    <property type="entry name" value="Aspartate Aminotransferase, domain 1"/>
    <property type="match status" value="1"/>
</dbReference>
<dbReference type="EMBL" id="ARZX01000004">
    <property type="protein sequence ID" value="EWH14420.1"/>
    <property type="molecule type" value="Genomic_DNA"/>
</dbReference>
<feature type="domain" description="Aminotransferase class V" evidence="2">
    <location>
        <begin position="41"/>
        <end position="445"/>
    </location>
</feature>
<comment type="caution">
    <text evidence="3">The sequence shown here is derived from an EMBL/GenBank/DDBJ whole genome shotgun (WGS) entry which is preliminary data.</text>
</comment>
<dbReference type="SUPFAM" id="SSF53383">
    <property type="entry name" value="PLP-dependent transferases"/>
    <property type="match status" value="1"/>
</dbReference>
<reference evidence="3 4" key="1">
    <citation type="journal article" date="2014" name="Genome Announc.">
        <title>Draft Genome Sequence of the Carrageenan-Degrading Bacterium Cellulophaga sp. Strain KL-A, Isolated from Decaying Marine Algae.</title>
        <authorList>
            <person name="Shan D."/>
            <person name="Ying J."/>
            <person name="Li X."/>
            <person name="Gao Z."/>
            <person name="Wei G."/>
            <person name="Shao Z."/>
        </authorList>
    </citation>
    <scope>NUCLEOTIDE SEQUENCE [LARGE SCALE GENOMIC DNA]</scope>
    <source>
        <strain evidence="3 4">KL-A</strain>
    </source>
</reference>
<evidence type="ECO:0000256" key="1">
    <source>
        <dbReference type="ARBA" id="ARBA00022898"/>
    </source>
</evidence>
<dbReference type="RefSeq" id="WP_034644475.1">
    <property type="nucleotide sequence ID" value="NZ_ARZX01000004.1"/>
</dbReference>
<dbReference type="Gene3D" id="3.40.640.10">
    <property type="entry name" value="Type I PLP-dependent aspartate aminotransferase-like (Major domain)"/>
    <property type="match status" value="1"/>
</dbReference>
<sequence>MSVKEEVLVKENLENYFQQFSKGVIGSNHYFKTLYGKQKLVYADWIASGRLYAPIEEKMQYKIGPMVANTHSFSSETGKASTYAYKLARRIIKEHVNANDDDVLVTTGTGMTGAIVKLQRLIGLRKSFKHKPNRVDRPVVFITHMEHHSNHVSWMETLADVVILDCDENKLVDVNSLEQKLLEYADRPMKIGAFTACSNVTGIITPYQELAKIMHKHNGYCVVDFAASAPYVKMDMHPADPEAYLDAIAFSPHKFLGGPGSCGVLVFNKKLYNAKCPDTPGGGNVKWTNPWGSYSYFDDIEVKEDGGTPGFLQTMKAALAIRLKDQMEVSKIHKREEELLQLSYQKLGEINGLEILGSTDVPRIGCISFTMPNIHYNLIVRLLNDRFGIQVRGGWSCASTYGHYLFDIDRRKSKKMTRNIINKDLSNKPGWVRLSLHPLMTNEDVIFISEALKEIQKKIALWKCDYKYNPTTNEWDCLQRGDQEIKQEVCKWFSL</sequence>
<evidence type="ECO:0000313" key="3">
    <source>
        <dbReference type="EMBL" id="EWH14420.1"/>
    </source>
</evidence>
<dbReference type="PANTHER" id="PTHR43586:SF8">
    <property type="entry name" value="CYSTEINE DESULFURASE 1, CHLOROPLASTIC"/>
    <property type="match status" value="1"/>
</dbReference>
<organism evidence="3 4">
    <name type="scientific">Cellulophaga geojensis KL-A</name>
    <dbReference type="NCBI Taxonomy" id="1328323"/>
    <lineage>
        <taxon>Bacteria</taxon>
        <taxon>Pseudomonadati</taxon>
        <taxon>Bacteroidota</taxon>
        <taxon>Flavobacteriia</taxon>
        <taxon>Flavobacteriales</taxon>
        <taxon>Flavobacteriaceae</taxon>
        <taxon>Cellulophaga</taxon>
    </lineage>
</organism>
<name>A0ABN0RRD3_9FLAO</name>
<dbReference type="Pfam" id="PF00266">
    <property type="entry name" value="Aminotran_5"/>
    <property type="match status" value="1"/>
</dbReference>